<dbReference type="Proteomes" id="UP000004605">
    <property type="component" value="Unassembled WGS sequence"/>
</dbReference>
<name>F9S2J3_9VIBR</name>
<dbReference type="EMBL" id="AFWF01000149">
    <property type="protein sequence ID" value="EGU39539.1"/>
    <property type="molecule type" value="Genomic_DNA"/>
</dbReference>
<accession>F9S2J3</accession>
<keyword evidence="2" id="KW-1185">Reference proteome</keyword>
<sequence length="39" mass="4321">MPKKYVACDTSDEIQIIASFASNSLNDGNLMKFVDIDLL</sequence>
<gene>
    <name evidence="1" type="ORF">VII00023_10419</name>
</gene>
<dbReference type="AlphaFoldDB" id="F9S2J3"/>
<protein>
    <submittedName>
        <fullName evidence="1">Uncharacterized protein</fullName>
    </submittedName>
</protein>
<organism evidence="1 2">
    <name type="scientific">Vibrio ichthyoenteri ATCC 700023</name>
    <dbReference type="NCBI Taxonomy" id="870968"/>
    <lineage>
        <taxon>Bacteria</taxon>
        <taxon>Pseudomonadati</taxon>
        <taxon>Pseudomonadota</taxon>
        <taxon>Gammaproteobacteria</taxon>
        <taxon>Vibrionales</taxon>
        <taxon>Vibrionaceae</taxon>
        <taxon>Vibrio</taxon>
    </lineage>
</organism>
<reference evidence="1 2" key="1">
    <citation type="journal article" date="2012" name="Int. J. Syst. Evol. Microbiol.">
        <title>Vibrio caribbeanicus sp. nov., isolated from the marine sponge Scleritoderma cyanea.</title>
        <authorList>
            <person name="Hoffmann M."/>
            <person name="Monday S.R."/>
            <person name="Allard M.W."/>
            <person name="Strain E.A."/>
            <person name="Whittaker P."/>
            <person name="Naum M."/>
            <person name="McCarthy P.J."/>
            <person name="Lopez J.V."/>
            <person name="Fischer M."/>
            <person name="Brown E.W."/>
        </authorList>
    </citation>
    <scope>NUCLEOTIDE SEQUENCE [LARGE SCALE GENOMIC DNA]</scope>
    <source>
        <strain evidence="1 2">ATCC 700023</strain>
    </source>
</reference>
<proteinExistence type="predicted"/>
<evidence type="ECO:0000313" key="2">
    <source>
        <dbReference type="Proteomes" id="UP000004605"/>
    </source>
</evidence>
<evidence type="ECO:0000313" key="1">
    <source>
        <dbReference type="EMBL" id="EGU39539.1"/>
    </source>
</evidence>
<comment type="caution">
    <text evidence="1">The sequence shown here is derived from an EMBL/GenBank/DDBJ whole genome shotgun (WGS) entry which is preliminary data.</text>
</comment>